<feature type="coiled-coil region" evidence="4">
    <location>
        <begin position="241"/>
        <end position="289"/>
    </location>
</feature>
<dbReference type="OrthoDB" id="9795626at2"/>
<dbReference type="InterPro" id="IPR027417">
    <property type="entry name" value="P-loop_NTPase"/>
</dbReference>
<comment type="similarity">
    <text evidence="1">Belongs to the SMC family. SbcC subfamily.</text>
</comment>
<dbReference type="SUPFAM" id="SSF52540">
    <property type="entry name" value="P-loop containing nucleoside triphosphate hydrolases"/>
    <property type="match status" value="1"/>
</dbReference>
<dbReference type="EMBL" id="AWVF01000389">
    <property type="protein sequence ID" value="ERJ89175.1"/>
    <property type="molecule type" value="Genomic_DNA"/>
</dbReference>
<evidence type="ECO:0000313" key="7">
    <source>
        <dbReference type="Proteomes" id="UP000016662"/>
    </source>
</evidence>
<keyword evidence="4" id="KW-0175">Coiled coil</keyword>
<gene>
    <name evidence="6" type="ORF">RUMCAL_02999</name>
</gene>
<dbReference type="HOGENOM" id="CLU_004785_2_1_9"/>
<evidence type="ECO:0000259" key="5">
    <source>
        <dbReference type="Pfam" id="PF13476"/>
    </source>
</evidence>
<evidence type="ECO:0000256" key="3">
    <source>
        <dbReference type="ARBA" id="ARBA00013368"/>
    </source>
</evidence>
<keyword evidence="7" id="KW-1185">Reference proteome</keyword>
<feature type="coiled-coil region" evidence="4">
    <location>
        <begin position="416"/>
        <end position="443"/>
    </location>
</feature>
<dbReference type="GO" id="GO:0004527">
    <property type="term" value="F:exonuclease activity"/>
    <property type="evidence" value="ECO:0007669"/>
    <property type="project" value="UniProtKB-KW"/>
</dbReference>
<keyword evidence="6" id="KW-0378">Hydrolase</keyword>
<dbReference type="eggNOG" id="COG0419">
    <property type="taxonomic scope" value="Bacteria"/>
</dbReference>
<name>U2KAQ2_9FIRM</name>
<proteinExistence type="inferred from homology"/>
<feature type="domain" description="Rad50/SbcC-type AAA" evidence="5">
    <location>
        <begin position="5"/>
        <end position="284"/>
    </location>
</feature>
<keyword evidence="6" id="KW-0540">Nuclease</keyword>
<dbReference type="PANTHER" id="PTHR32114:SF2">
    <property type="entry name" value="ABC TRANSPORTER ABCH.3"/>
    <property type="match status" value="1"/>
</dbReference>
<dbReference type="RefSeq" id="WP_021681190.1">
    <property type="nucleotide sequence ID" value="NZ_KI260336.1"/>
</dbReference>
<dbReference type="PANTHER" id="PTHR32114">
    <property type="entry name" value="ABC TRANSPORTER ABCH.3"/>
    <property type="match status" value="1"/>
</dbReference>
<reference evidence="6 7" key="1">
    <citation type="submission" date="2013-07" db="EMBL/GenBank/DDBJ databases">
        <authorList>
            <person name="Weinstock G."/>
            <person name="Sodergren E."/>
            <person name="Wylie T."/>
            <person name="Fulton L."/>
            <person name="Fulton R."/>
            <person name="Fronick C."/>
            <person name="O'Laughlin M."/>
            <person name="Godfrey J."/>
            <person name="Miner T."/>
            <person name="Herter B."/>
            <person name="Appelbaum E."/>
            <person name="Cordes M."/>
            <person name="Lek S."/>
            <person name="Wollam A."/>
            <person name="Pepin K.H."/>
            <person name="Palsikar V.B."/>
            <person name="Mitreva M."/>
            <person name="Wilson R.K."/>
        </authorList>
    </citation>
    <scope>NUCLEOTIDE SEQUENCE [LARGE SCALE GENOMIC DNA]</scope>
    <source>
        <strain evidence="6 7">ATCC 27760</strain>
    </source>
</reference>
<dbReference type="AlphaFoldDB" id="U2KAQ2"/>
<evidence type="ECO:0000256" key="1">
    <source>
        <dbReference type="ARBA" id="ARBA00006930"/>
    </source>
</evidence>
<dbReference type="Gene3D" id="3.40.50.300">
    <property type="entry name" value="P-loop containing nucleotide triphosphate hydrolases"/>
    <property type="match status" value="2"/>
</dbReference>
<organism evidence="6 7">
    <name type="scientific">Ruminococcus callidus ATCC 27760</name>
    <dbReference type="NCBI Taxonomy" id="411473"/>
    <lineage>
        <taxon>Bacteria</taxon>
        <taxon>Bacillati</taxon>
        <taxon>Bacillota</taxon>
        <taxon>Clostridia</taxon>
        <taxon>Eubacteriales</taxon>
        <taxon>Oscillospiraceae</taxon>
        <taxon>Ruminococcus</taxon>
    </lineage>
</organism>
<dbReference type="Pfam" id="PF13476">
    <property type="entry name" value="AAA_23"/>
    <property type="match status" value="1"/>
</dbReference>
<dbReference type="STRING" id="411473.RUMCAL_02999"/>
<dbReference type="Proteomes" id="UP000016662">
    <property type="component" value="Unassembled WGS sequence"/>
</dbReference>
<protein>
    <recommendedName>
        <fullName evidence="3">Nuclease SbcCD subunit C</fullName>
    </recommendedName>
</protein>
<dbReference type="PATRIC" id="fig|411473.3.peg.2519"/>
<keyword evidence="6" id="KW-0269">Exonuclease</keyword>
<sequence length="929" mass="105986">MKPLQLSMKAFGAFAEECRIDFTPFDKSGIYLITGETGAGKTTIFDAICYALYGTASGDVRDPKQFRSQYADPKQITCVELRFFCGNKQYLVNRTPPYLRAALRGSGMVEQKAEAELWEILPNKTAEKKEILCSGAQAVTDKVVELTGMDSKQFRQIVMIAQGEFRKFLLSSSVEKGKILRQLFHTQNCDKIQQILKERLDQQRAHVREQETQMLTLLHQASPAGEKQAELYEARLNFSGMAAAEELCDMLKTSAAELSEQAASQSEQVQEQQKAIESLLQEIEQGRQHNAVLKQLRQAEQEQQKGAVQLELCEAAAKKADADAEKVPELQEQVTLLQHSLPKYEEVAVLQAAESALQMKRKTQEQACAQAKLYWEQTNASCQRLSKELEVHVDSAVDCANLEHAIEKDTQRQQSVRQLQKQMTEQQKAQKELERRSQRAQQAETWYFSEEKPAYDRTERQFFQSMAGNLARKLKENEPCPVCGSREHSCPALYTEDTVTEEQFQKAKERQQNALQQMEEHKKSFTQQEERCKMLEQQVQQQLVHCGLNETAGSAAVQQFEADLQAAITQNNRLLKERKEQLLAQQQKKQQLAKQQAELPRLQAAYESSHAQLERLTQELAVKTAEREQCQAGLPYASLSLAKKQLEQKQSTIRQLEQAQQQAAQKWQQQKEQVSSQQKLVQHLRETVKDKPAYDLQTAEQTLEQKRSEKERTEKRCRQSSQQAQQCKTIAGVVQKRYRSWESEARQGNTLEKLYQMMTGTLKKGERISFERYVQTYYFNRVLQFANQKLYQLSNGRYQFRRRQEETAHNISSGLNLDVLDQYTGKSRSVETLSGGETFLASLALALGLSDTVQQQSGGIQLNAMFIDEGFGSLDSTALDNAVQVLQQLSDHQRTIGIISHVSELAERFEAQLQVEKSENGSHVICHYE</sequence>
<evidence type="ECO:0000256" key="4">
    <source>
        <dbReference type="SAM" id="Coils"/>
    </source>
</evidence>
<evidence type="ECO:0000256" key="2">
    <source>
        <dbReference type="ARBA" id="ARBA00011322"/>
    </source>
</evidence>
<comment type="caution">
    <text evidence="6">The sequence shown here is derived from an EMBL/GenBank/DDBJ whole genome shotgun (WGS) entry which is preliminary data.</text>
</comment>
<dbReference type="Pfam" id="PF13558">
    <property type="entry name" value="SbcC_Walker_B"/>
    <property type="match status" value="1"/>
</dbReference>
<comment type="subunit">
    <text evidence="2">Heterodimer of SbcC and SbcD.</text>
</comment>
<dbReference type="InterPro" id="IPR038729">
    <property type="entry name" value="Rad50/SbcC_AAA"/>
</dbReference>
<feature type="coiled-coil region" evidence="4">
    <location>
        <begin position="501"/>
        <end position="723"/>
    </location>
</feature>
<accession>U2KAQ2</accession>
<evidence type="ECO:0000313" key="6">
    <source>
        <dbReference type="EMBL" id="ERJ89175.1"/>
    </source>
</evidence>